<dbReference type="GO" id="GO:0003676">
    <property type="term" value="F:nucleic acid binding"/>
    <property type="evidence" value="ECO:0007669"/>
    <property type="project" value="InterPro"/>
</dbReference>
<protein>
    <recommendedName>
        <fullName evidence="2">Integrase catalytic domain-containing protein</fullName>
    </recommendedName>
</protein>
<name>A0A9Q1ASG4_9SAUR</name>
<feature type="domain" description="Integrase catalytic" evidence="2">
    <location>
        <begin position="270"/>
        <end position="446"/>
    </location>
</feature>
<feature type="compositionally biased region" description="Low complexity" evidence="1">
    <location>
        <begin position="187"/>
        <end position="211"/>
    </location>
</feature>
<dbReference type="Gene3D" id="3.30.420.10">
    <property type="entry name" value="Ribonuclease H-like superfamily/Ribonuclease H"/>
    <property type="match status" value="1"/>
</dbReference>
<evidence type="ECO:0000313" key="3">
    <source>
        <dbReference type="EMBL" id="KAJ7308423.1"/>
    </source>
</evidence>
<dbReference type="Proteomes" id="UP001142489">
    <property type="component" value="Unassembled WGS sequence"/>
</dbReference>
<feature type="region of interest" description="Disordered" evidence="1">
    <location>
        <begin position="514"/>
        <end position="569"/>
    </location>
</feature>
<dbReference type="EMBL" id="JAPFRF010000018">
    <property type="protein sequence ID" value="KAJ7308423.1"/>
    <property type="molecule type" value="Genomic_DNA"/>
</dbReference>
<proteinExistence type="predicted"/>
<evidence type="ECO:0000313" key="4">
    <source>
        <dbReference type="Proteomes" id="UP001142489"/>
    </source>
</evidence>
<feature type="compositionally biased region" description="Basic and acidic residues" evidence="1">
    <location>
        <begin position="119"/>
        <end position="129"/>
    </location>
</feature>
<evidence type="ECO:0000259" key="2">
    <source>
        <dbReference type="PROSITE" id="PS50994"/>
    </source>
</evidence>
<dbReference type="InterPro" id="IPR012337">
    <property type="entry name" value="RNaseH-like_sf"/>
</dbReference>
<organism evidence="3 4">
    <name type="scientific">Phrynocephalus forsythii</name>
    <dbReference type="NCBI Taxonomy" id="171643"/>
    <lineage>
        <taxon>Eukaryota</taxon>
        <taxon>Metazoa</taxon>
        <taxon>Chordata</taxon>
        <taxon>Craniata</taxon>
        <taxon>Vertebrata</taxon>
        <taxon>Euteleostomi</taxon>
        <taxon>Lepidosauria</taxon>
        <taxon>Squamata</taxon>
        <taxon>Bifurcata</taxon>
        <taxon>Unidentata</taxon>
        <taxon>Episquamata</taxon>
        <taxon>Toxicofera</taxon>
        <taxon>Iguania</taxon>
        <taxon>Acrodonta</taxon>
        <taxon>Agamidae</taxon>
        <taxon>Agaminae</taxon>
        <taxon>Phrynocephalus</taxon>
    </lineage>
</organism>
<dbReference type="PROSITE" id="PS50994">
    <property type="entry name" value="INTEGRASE"/>
    <property type="match status" value="1"/>
</dbReference>
<dbReference type="PANTHER" id="PTHR42648:SF28">
    <property type="entry name" value="TRANSPOSON-ENCODED PROTEIN WITH RIBONUCLEASE H-LIKE AND RETROVIRUS ZINC FINGER-LIKE DOMAINS"/>
    <property type="match status" value="1"/>
</dbReference>
<feature type="region of interest" description="Disordered" evidence="1">
    <location>
        <begin position="79"/>
        <end position="217"/>
    </location>
</feature>
<keyword evidence="4" id="KW-1185">Reference proteome</keyword>
<accession>A0A9Q1ASG4</accession>
<dbReference type="InterPro" id="IPR057670">
    <property type="entry name" value="SH3_retrovirus"/>
</dbReference>
<dbReference type="InterPro" id="IPR039537">
    <property type="entry name" value="Retrotran_Ty1/copia-like"/>
</dbReference>
<dbReference type="Pfam" id="PF25597">
    <property type="entry name" value="SH3_retrovirus"/>
    <property type="match status" value="1"/>
</dbReference>
<dbReference type="SUPFAM" id="SSF53098">
    <property type="entry name" value="Ribonuclease H-like"/>
    <property type="match status" value="1"/>
</dbReference>
<feature type="compositionally biased region" description="Polar residues" evidence="1">
    <location>
        <begin position="521"/>
        <end position="530"/>
    </location>
</feature>
<reference evidence="3" key="1">
    <citation type="journal article" date="2023" name="DNA Res.">
        <title>Chromosome-level genome assembly of Phrynocephalus forsythii using third-generation DNA sequencing and Hi-C analysis.</title>
        <authorList>
            <person name="Qi Y."/>
            <person name="Zhao W."/>
            <person name="Zhao Y."/>
            <person name="Niu C."/>
            <person name="Cao S."/>
            <person name="Zhang Y."/>
        </authorList>
    </citation>
    <scope>NUCLEOTIDE SEQUENCE</scope>
    <source>
        <tissue evidence="3">Muscle</tissue>
    </source>
</reference>
<sequence>MSDGPTEQNFLHVYVQKAGAVEPGSRNGEVTILVKGRNYAFKASVTGSWLCGLPEWGGEIFGGGVSEAVVMASFGLSGGASWGSEGSRPRRKRPYFSPSPPHEDDEEEEEGWGGPWGSLDRDERGRPREEEEEEEEEEGRRVRVPPWEPLGAGAQEEEPPPMEEEPPDGGRGRRRRRMPSAGGRGGWRAAPRRGPAAPAAAATGARGAPAPDTKTDQGVSLELWHRRFGHREEKAIRELQYRHLGLGLLINDADAGGNAKCAVCLRVKRPASTPLPKMQRTSAEMLDLIHGVLHGPFPELSHKHHRYALIFVDDYSRYCFTYLLKDEGEIQEVLAKYLISLDVRFQRKPKVFQMEKGAASFSQSSKTFLEERGILYRVWGQHPSEEARTAVMEMSCLLEMTQCMLEDAALPAKFWNHAFMMASYLLNILPVEGCSRTPFELWRGKVPQMKHLRVFGSLAYACVFRGKRQNLDSSTEETVLLGYGSGKKQYKVMSLETGQVLQRDVYYIVEEKTADPKGTASDPSGAQNRSVDPLLSAVASTPSRPVSHRMLEEDGTEGEPCPQREGDWW</sequence>
<comment type="caution">
    <text evidence="3">The sequence shown here is derived from an EMBL/GenBank/DDBJ whole genome shotgun (WGS) entry which is preliminary data.</text>
</comment>
<gene>
    <name evidence="3" type="ORF">JRQ81_008969</name>
</gene>
<dbReference type="GO" id="GO:0015074">
    <property type="term" value="P:DNA integration"/>
    <property type="evidence" value="ECO:0007669"/>
    <property type="project" value="InterPro"/>
</dbReference>
<dbReference type="PANTHER" id="PTHR42648">
    <property type="entry name" value="TRANSPOSASE, PUTATIVE-RELATED"/>
    <property type="match status" value="1"/>
</dbReference>
<dbReference type="InterPro" id="IPR036397">
    <property type="entry name" value="RNaseH_sf"/>
</dbReference>
<dbReference type="OrthoDB" id="5920683at2759"/>
<dbReference type="AlphaFoldDB" id="A0A9Q1ASG4"/>
<evidence type="ECO:0000256" key="1">
    <source>
        <dbReference type="SAM" id="MobiDB-lite"/>
    </source>
</evidence>
<dbReference type="InterPro" id="IPR001584">
    <property type="entry name" value="Integrase_cat-core"/>
</dbReference>
<feature type="compositionally biased region" description="Acidic residues" evidence="1">
    <location>
        <begin position="155"/>
        <end position="167"/>
    </location>
</feature>